<dbReference type="InterPro" id="IPR011010">
    <property type="entry name" value="DNA_brk_join_enz"/>
</dbReference>
<dbReference type="Gene3D" id="1.10.443.10">
    <property type="entry name" value="Intergrase catalytic core"/>
    <property type="match status" value="1"/>
</dbReference>
<keyword evidence="6 9" id="KW-0238">DNA-binding</keyword>
<accession>A0AAE9Y997</accession>
<sequence>MTGSGTEADPAVEEVPLPLEVEELLGWLRVEKGRSPTTLTAYRGDLRRYCAWLHGRGASLDAVGEEDVTAYVAHLRAEGRAPSSVKRAMVSVRALHRFLAREGSAPVDPSAEVALPRVPRGVPRALTEEEVGALLDAVVGDDALARRDRAILEVLYGTGLRISELVGLSVADVDRESALIRAFGKGARERIVPVGRLAMAAVDRWLAAGGRPLLAPERWARRADADALFLNRRGGRLSRQGAWGVVRKHGDAAGLGDRLTPHVLRHSCATHMLDHGADVRAVQELLGHASISTTQIYTLVSADRLWSVYRDAHPRARG</sequence>
<dbReference type="Pfam" id="PF00589">
    <property type="entry name" value="Phage_integrase"/>
    <property type="match status" value="1"/>
</dbReference>
<keyword evidence="7 9" id="KW-0233">DNA recombination</keyword>
<dbReference type="PANTHER" id="PTHR30349">
    <property type="entry name" value="PHAGE INTEGRASE-RELATED"/>
    <property type="match status" value="1"/>
</dbReference>
<evidence type="ECO:0000256" key="5">
    <source>
        <dbReference type="ARBA" id="ARBA00022908"/>
    </source>
</evidence>
<comment type="subunit">
    <text evidence="9">Forms a cyclic heterotetrameric complex composed of two molecules of XerC and two molecules of XerD.</text>
</comment>
<evidence type="ECO:0000256" key="4">
    <source>
        <dbReference type="ARBA" id="ARBA00022829"/>
    </source>
</evidence>
<feature type="active site" description="O-(3'-phospho-DNA)-tyrosine intermediate" evidence="9">
    <location>
        <position position="297"/>
    </location>
</feature>
<dbReference type="GO" id="GO:0006313">
    <property type="term" value="P:DNA transposition"/>
    <property type="evidence" value="ECO:0007669"/>
    <property type="project" value="UniProtKB-UniRule"/>
</dbReference>
<dbReference type="Gene3D" id="1.10.150.130">
    <property type="match status" value="1"/>
</dbReference>
<keyword evidence="2 9" id="KW-0963">Cytoplasm</keyword>
<reference evidence="12" key="1">
    <citation type="submission" date="2023-01" db="EMBL/GenBank/DDBJ databases">
        <title>The diversity of Class Acidimicrobiia in South China Sea sediment environments and the proposal of Iamia marina sp. nov., a novel species of the genus Iamia.</title>
        <authorList>
            <person name="He Y."/>
            <person name="Tian X."/>
        </authorList>
    </citation>
    <scope>NUCLEOTIDE SEQUENCE</scope>
    <source>
        <strain evidence="12">DSM 19957</strain>
    </source>
</reference>
<feature type="active site" evidence="9">
    <location>
        <position position="262"/>
    </location>
</feature>
<dbReference type="CDD" id="cd00798">
    <property type="entry name" value="INT_XerDC_C"/>
    <property type="match status" value="1"/>
</dbReference>
<evidence type="ECO:0000256" key="2">
    <source>
        <dbReference type="ARBA" id="ARBA00022490"/>
    </source>
</evidence>
<comment type="function">
    <text evidence="9">Site-specific tyrosine recombinase, which acts by catalyzing the cutting and rejoining of the recombining DNA molecules. The XerC-XerD complex is essential to convert dimers of the bacterial chromosome into monomers to permit their segregation at cell division. It also contributes to the segregational stability of plasmids.</text>
</comment>
<dbReference type="GO" id="GO:0051301">
    <property type="term" value="P:cell division"/>
    <property type="evidence" value="ECO:0007669"/>
    <property type="project" value="UniProtKB-KW"/>
</dbReference>
<dbReference type="GO" id="GO:0007059">
    <property type="term" value="P:chromosome segregation"/>
    <property type="evidence" value="ECO:0007669"/>
    <property type="project" value="UniProtKB-UniRule"/>
</dbReference>
<dbReference type="Proteomes" id="UP001216390">
    <property type="component" value="Chromosome"/>
</dbReference>
<evidence type="ECO:0000256" key="8">
    <source>
        <dbReference type="ARBA" id="ARBA00023306"/>
    </source>
</evidence>
<feature type="active site" evidence="9">
    <location>
        <position position="161"/>
    </location>
</feature>
<dbReference type="GO" id="GO:0009037">
    <property type="term" value="F:tyrosine-based site-specific recombinase activity"/>
    <property type="evidence" value="ECO:0007669"/>
    <property type="project" value="UniProtKB-UniRule"/>
</dbReference>
<keyword evidence="4 9" id="KW-0159">Chromosome partition</keyword>
<feature type="domain" description="Tyr recombinase" evidence="10">
    <location>
        <begin position="121"/>
        <end position="310"/>
    </location>
</feature>
<feature type="active site" evidence="9">
    <location>
        <position position="288"/>
    </location>
</feature>
<dbReference type="InterPro" id="IPR013762">
    <property type="entry name" value="Integrase-like_cat_sf"/>
</dbReference>
<evidence type="ECO:0000313" key="13">
    <source>
        <dbReference type="Proteomes" id="UP001216390"/>
    </source>
</evidence>
<keyword evidence="8 9" id="KW-0131">Cell cycle</keyword>
<dbReference type="KEGG" id="ima:PO878_10415"/>
<dbReference type="PROSITE" id="PS51898">
    <property type="entry name" value="TYR_RECOMBINASE"/>
    <property type="match status" value="1"/>
</dbReference>
<evidence type="ECO:0000256" key="7">
    <source>
        <dbReference type="ARBA" id="ARBA00023172"/>
    </source>
</evidence>
<comment type="similarity">
    <text evidence="9">Belongs to the 'phage' integrase family. XerC subfamily.</text>
</comment>
<evidence type="ECO:0000259" key="10">
    <source>
        <dbReference type="PROSITE" id="PS51898"/>
    </source>
</evidence>
<comment type="subcellular location">
    <subcellularLocation>
        <location evidence="1 9">Cytoplasm</location>
    </subcellularLocation>
</comment>
<dbReference type="AlphaFoldDB" id="A0AAE9Y997"/>
<dbReference type="EMBL" id="CP116942">
    <property type="protein sequence ID" value="WCO69135.1"/>
    <property type="molecule type" value="Genomic_DNA"/>
</dbReference>
<dbReference type="InterPro" id="IPR023009">
    <property type="entry name" value="Tyrosine_recombinase_XerC/XerD"/>
</dbReference>
<dbReference type="PANTHER" id="PTHR30349:SF81">
    <property type="entry name" value="TYROSINE RECOMBINASE XERC"/>
    <property type="match status" value="1"/>
</dbReference>
<keyword evidence="3 9" id="KW-0132">Cell division</keyword>
<gene>
    <name evidence="9" type="primary">xerC</name>
    <name evidence="12" type="ORF">PO878_10415</name>
</gene>
<evidence type="ECO:0000259" key="11">
    <source>
        <dbReference type="PROSITE" id="PS51900"/>
    </source>
</evidence>
<evidence type="ECO:0000256" key="3">
    <source>
        <dbReference type="ARBA" id="ARBA00022618"/>
    </source>
</evidence>
<dbReference type="GO" id="GO:0003677">
    <property type="term" value="F:DNA binding"/>
    <property type="evidence" value="ECO:0007669"/>
    <property type="project" value="UniProtKB-UniRule"/>
</dbReference>
<evidence type="ECO:0000256" key="9">
    <source>
        <dbReference type="HAMAP-Rule" id="MF_01808"/>
    </source>
</evidence>
<evidence type="ECO:0000313" key="12">
    <source>
        <dbReference type="EMBL" id="WCO69135.1"/>
    </source>
</evidence>
<protein>
    <recommendedName>
        <fullName evidence="9">Tyrosine recombinase XerC</fullName>
    </recommendedName>
</protein>
<name>A0AAE9Y997_9ACTN</name>
<dbReference type="InterPro" id="IPR004107">
    <property type="entry name" value="Integrase_SAM-like_N"/>
</dbReference>
<dbReference type="Pfam" id="PF02899">
    <property type="entry name" value="Phage_int_SAM_1"/>
    <property type="match status" value="1"/>
</dbReference>
<feature type="domain" description="Core-binding (CB)" evidence="11">
    <location>
        <begin position="15"/>
        <end position="100"/>
    </location>
</feature>
<organism evidence="12 13">
    <name type="scientific">Iamia majanohamensis</name>
    <dbReference type="NCBI Taxonomy" id="467976"/>
    <lineage>
        <taxon>Bacteria</taxon>
        <taxon>Bacillati</taxon>
        <taxon>Actinomycetota</taxon>
        <taxon>Acidimicrobiia</taxon>
        <taxon>Acidimicrobiales</taxon>
        <taxon>Iamiaceae</taxon>
        <taxon>Iamia</taxon>
    </lineage>
</organism>
<evidence type="ECO:0000256" key="6">
    <source>
        <dbReference type="ARBA" id="ARBA00023125"/>
    </source>
</evidence>
<feature type="active site" evidence="9">
    <location>
        <position position="185"/>
    </location>
</feature>
<dbReference type="PROSITE" id="PS51900">
    <property type="entry name" value="CB"/>
    <property type="match status" value="1"/>
</dbReference>
<keyword evidence="13" id="KW-1185">Reference proteome</keyword>
<proteinExistence type="inferred from homology"/>
<dbReference type="HAMAP" id="MF_01808">
    <property type="entry name" value="Recomb_XerC_XerD"/>
    <property type="match status" value="1"/>
</dbReference>
<feature type="active site" evidence="9">
    <location>
        <position position="265"/>
    </location>
</feature>
<dbReference type="RefSeq" id="WP_272738649.1">
    <property type="nucleotide sequence ID" value="NZ_CP116942.1"/>
</dbReference>
<dbReference type="InterPro" id="IPR044068">
    <property type="entry name" value="CB"/>
</dbReference>
<dbReference type="InterPro" id="IPR050090">
    <property type="entry name" value="Tyrosine_recombinase_XerCD"/>
</dbReference>
<evidence type="ECO:0000256" key="1">
    <source>
        <dbReference type="ARBA" id="ARBA00004496"/>
    </source>
</evidence>
<dbReference type="NCBIfam" id="NF001399">
    <property type="entry name" value="PRK00283.1"/>
    <property type="match status" value="1"/>
</dbReference>
<dbReference type="InterPro" id="IPR002104">
    <property type="entry name" value="Integrase_catalytic"/>
</dbReference>
<dbReference type="GO" id="GO:0005737">
    <property type="term" value="C:cytoplasm"/>
    <property type="evidence" value="ECO:0007669"/>
    <property type="project" value="UniProtKB-SubCell"/>
</dbReference>
<keyword evidence="5 9" id="KW-0229">DNA integration</keyword>
<dbReference type="SUPFAM" id="SSF56349">
    <property type="entry name" value="DNA breaking-rejoining enzymes"/>
    <property type="match status" value="1"/>
</dbReference>
<dbReference type="InterPro" id="IPR010998">
    <property type="entry name" value="Integrase_recombinase_N"/>
</dbReference>